<evidence type="ECO:0000256" key="2">
    <source>
        <dbReference type="ARBA" id="ARBA00004496"/>
    </source>
</evidence>
<dbReference type="GO" id="GO:0005634">
    <property type="term" value="C:nucleus"/>
    <property type="evidence" value="ECO:0007669"/>
    <property type="project" value="UniProtKB-SubCell"/>
</dbReference>
<dbReference type="NCBIfam" id="TIGR00376">
    <property type="entry name" value="IGHMBP2 family helicase"/>
    <property type="match status" value="1"/>
</dbReference>
<dbReference type="RefSeq" id="XP_020070232.1">
    <property type="nucleotide sequence ID" value="XM_020215077.1"/>
</dbReference>
<name>A0A1E4S143_CYBJN</name>
<dbReference type="OMA" id="TIIHGPP"/>
<dbReference type="PANTHER" id="PTHR43788:SF8">
    <property type="entry name" value="DNA-BINDING PROTEIN SMUBP-2"/>
    <property type="match status" value="1"/>
</dbReference>
<evidence type="ECO:0000256" key="1">
    <source>
        <dbReference type="ARBA" id="ARBA00004123"/>
    </source>
</evidence>
<dbReference type="GO" id="GO:0003723">
    <property type="term" value="F:RNA binding"/>
    <property type="evidence" value="ECO:0007669"/>
    <property type="project" value="InterPro"/>
</dbReference>
<keyword evidence="9" id="KW-0067">ATP-binding</keyword>
<protein>
    <recommendedName>
        <fullName evidence="4">DNA helicase</fullName>
        <ecNumber evidence="4">3.6.4.12</ecNumber>
    </recommendedName>
</protein>
<keyword evidence="6" id="KW-0547">Nucleotide-binding</keyword>
<dbReference type="OrthoDB" id="6513042at2759"/>
<evidence type="ECO:0000256" key="4">
    <source>
        <dbReference type="ARBA" id="ARBA00012551"/>
    </source>
</evidence>
<dbReference type="Gene3D" id="2.40.30.270">
    <property type="match status" value="1"/>
</dbReference>
<comment type="similarity">
    <text evidence="3">Belongs to the DNA2/NAM7 helicase family.</text>
</comment>
<dbReference type="GO" id="GO:0016787">
    <property type="term" value="F:hydrolase activity"/>
    <property type="evidence" value="ECO:0007669"/>
    <property type="project" value="UniProtKB-KW"/>
</dbReference>
<gene>
    <name evidence="12" type="ORF">CYBJADRAFT_167792</name>
</gene>
<dbReference type="FunFam" id="3.40.50.300:FF:000326">
    <property type="entry name" value="P-loop containing nucleoside triphosphate hydrolase"/>
    <property type="match status" value="1"/>
</dbReference>
<dbReference type="CDD" id="cd18808">
    <property type="entry name" value="SF1_C_Upf1"/>
    <property type="match status" value="1"/>
</dbReference>
<dbReference type="GO" id="GO:0005737">
    <property type="term" value="C:cytoplasm"/>
    <property type="evidence" value="ECO:0007669"/>
    <property type="project" value="UniProtKB-SubCell"/>
</dbReference>
<evidence type="ECO:0000256" key="9">
    <source>
        <dbReference type="ARBA" id="ARBA00022840"/>
    </source>
</evidence>
<evidence type="ECO:0000256" key="7">
    <source>
        <dbReference type="ARBA" id="ARBA00022801"/>
    </source>
</evidence>
<dbReference type="SUPFAM" id="SSF52540">
    <property type="entry name" value="P-loop containing nucleoside triphosphate hydrolases"/>
    <property type="match status" value="1"/>
</dbReference>
<keyword evidence="7" id="KW-0378">Hydrolase</keyword>
<proteinExistence type="inferred from homology"/>
<dbReference type="InterPro" id="IPR003593">
    <property type="entry name" value="AAA+_ATPase"/>
</dbReference>
<evidence type="ECO:0000256" key="10">
    <source>
        <dbReference type="ARBA" id="ARBA00023242"/>
    </source>
</evidence>
<evidence type="ECO:0000256" key="3">
    <source>
        <dbReference type="ARBA" id="ARBA00007913"/>
    </source>
</evidence>
<dbReference type="Pfam" id="PF13087">
    <property type="entry name" value="AAA_12"/>
    <property type="match status" value="1"/>
</dbReference>
<dbReference type="GO" id="GO:0005524">
    <property type="term" value="F:ATP binding"/>
    <property type="evidence" value="ECO:0007669"/>
    <property type="project" value="UniProtKB-KW"/>
</dbReference>
<evidence type="ECO:0000313" key="12">
    <source>
        <dbReference type="EMBL" id="ODV73193.1"/>
    </source>
</evidence>
<sequence>MTMLNKMLSENFLECISKEKSSDVEQTRLLIESLPEKKLALKGLAVINLTVDSIRTGLGGRTILELKNDMSTHDDGTIANGDIRTGDIVKVDVMGKAKKTKDESAKSDVSVDGVVTRVSQQSIVITVNEEYDDKVVNIVNDRIWIVKIANSITYKRMESTMRKLAELESLPPLFQLLLCESSYTRPSDTVLTQSLERLAFHDPNLNESQRFAINFALNSPISIIHGPPGTGKTYTLIETIRQLVDRGERVLVCGSSNISVDTILERLNGKLPGDQLLRIGHPARLLSANLQHCLDIVAATNDGGQLVNDIKKEIDDTTKKIKKTKSYREKKSIWNEVKMLKKELRERERKVTDELILQAKVVLCTLHGSSSRELLNVYSTHVGKKVFDTIIIDEVSQALEPQCWIPLVSHLKSNVHRLILAGDNQQLPPTIKIDTDDNVKRVLETTIFDRLVTHYGDAFKNLLEVQYRMNDKIMQFSSQTFYNSRLKADHSVHDILLYDLDNVEKTHETESPLIWYDTQGGEFPERDSSEQGELLNSSKFNEMEAYVVQFHINRLLEAGVKPSHIGVIAPYNAQVSLLKGMIHKDNPDIEISTVDGFQGREKEVIVLTLVRSNDKGEVGFLADKRRLNVAMTRPKRQLCVIGDMETISRGSKFLHDWTSWSEDNSDVIYPDLDDIL</sequence>
<dbReference type="InterPro" id="IPR047187">
    <property type="entry name" value="SF1_C_Upf1"/>
</dbReference>
<feature type="domain" description="AAA+ ATPase" evidence="11">
    <location>
        <begin position="218"/>
        <end position="453"/>
    </location>
</feature>
<keyword evidence="10" id="KW-0539">Nucleus</keyword>
<dbReference type="InterPro" id="IPR041679">
    <property type="entry name" value="DNA2/NAM7-like_C"/>
</dbReference>
<evidence type="ECO:0000259" key="11">
    <source>
        <dbReference type="SMART" id="SM00382"/>
    </source>
</evidence>
<dbReference type="Proteomes" id="UP000094389">
    <property type="component" value="Unassembled WGS sequence"/>
</dbReference>
<dbReference type="GO" id="GO:0003677">
    <property type="term" value="F:DNA binding"/>
    <property type="evidence" value="ECO:0007669"/>
    <property type="project" value="InterPro"/>
</dbReference>
<dbReference type="InterPro" id="IPR048761">
    <property type="entry name" value="SMUBP-2_HCS1_1B"/>
</dbReference>
<dbReference type="Pfam" id="PF21138">
    <property type="entry name" value="SMUBP-2_HCS1_1B"/>
    <property type="match status" value="1"/>
</dbReference>
<keyword evidence="5" id="KW-0963">Cytoplasm</keyword>
<dbReference type="InterPro" id="IPR041677">
    <property type="entry name" value="DNA2/NAM7_AAA_11"/>
</dbReference>
<keyword evidence="13" id="KW-1185">Reference proteome</keyword>
<dbReference type="GO" id="GO:0043139">
    <property type="term" value="F:5'-3' DNA helicase activity"/>
    <property type="evidence" value="ECO:0007669"/>
    <property type="project" value="TreeGrafter"/>
</dbReference>
<dbReference type="InterPro" id="IPR050534">
    <property type="entry name" value="Coronavir_polyprotein_1ab"/>
</dbReference>
<accession>A0A1E4S143</accession>
<dbReference type="GeneID" id="30989473"/>
<dbReference type="AlphaFoldDB" id="A0A1E4S143"/>
<keyword evidence="8 12" id="KW-0347">Helicase</keyword>
<dbReference type="PANTHER" id="PTHR43788">
    <property type="entry name" value="DNA2/NAM7 HELICASE FAMILY MEMBER"/>
    <property type="match status" value="1"/>
</dbReference>
<dbReference type="Pfam" id="PF13086">
    <property type="entry name" value="AAA_11"/>
    <property type="match status" value="1"/>
</dbReference>
<evidence type="ECO:0000256" key="5">
    <source>
        <dbReference type="ARBA" id="ARBA00022490"/>
    </source>
</evidence>
<comment type="subcellular location">
    <subcellularLocation>
        <location evidence="2">Cytoplasm</location>
    </subcellularLocation>
    <subcellularLocation>
        <location evidence="1">Nucleus</location>
    </subcellularLocation>
</comment>
<dbReference type="SMART" id="SM00382">
    <property type="entry name" value="AAA"/>
    <property type="match status" value="1"/>
</dbReference>
<reference evidence="12 13" key="1">
    <citation type="journal article" date="2016" name="Proc. Natl. Acad. Sci. U.S.A.">
        <title>Comparative genomics of biotechnologically important yeasts.</title>
        <authorList>
            <person name="Riley R."/>
            <person name="Haridas S."/>
            <person name="Wolfe K.H."/>
            <person name="Lopes M.R."/>
            <person name="Hittinger C.T."/>
            <person name="Goeker M."/>
            <person name="Salamov A.A."/>
            <person name="Wisecaver J.H."/>
            <person name="Long T.M."/>
            <person name="Calvey C.H."/>
            <person name="Aerts A.L."/>
            <person name="Barry K.W."/>
            <person name="Choi C."/>
            <person name="Clum A."/>
            <person name="Coughlan A.Y."/>
            <person name="Deshpande S."/>
            <person name="Douglass A.P."/>
            <person name="Hanson S.J."/>
            <person name="Klenk H.-P."/>
            <person name="LaButti K.M."/>
            <person name="Lapidus A."/>
            <person name="Lindquist E.A."/>
            <person name="Lipzen A.M."/>
            <person name="Meier-Kolthoff J.P."/>
            <person name="Ohm R.A."/>
            <person name="Otillar R.P."/>
            <person name="Pangilinan J.L."/>
            <person name="Peng Y."/>
            <person name="Rokas A."/>
            <person name="Rosa C.A."/>
            <person name="Scheuner C."/>
            <person name="Sibirny A.A."/>
            <person name="Slot J.C."/>
            <person name="Stielow J.B."/>
            <person name="Sun H."/>
            <person name="Kurtzman C.P."/>
            <person name="Blackwell M."/>
            <person name="Grigoriev I.V."/>
            <person name="Jeffries T.W."/>
        </authorList>
    </citation>
    <scope>NUCLEOTIDE SEQUENCE [LARGE SCALE GENOMIC DNA]</scope>
    <source>
        <strain evidence="13">ATCC 18201 / CBS 1600 / BCRC 20928 / JCM 3617 / NBRC 0987 / NRRL Y-1542</strain>
    </source>
</reference>
<evidence type="ECO:0000313" key="13">
    <source>
        <dbReference type="Proteomes" id="UP000094389"/>
    </source>
</evidence>
<dbReference type="InterPro" id="IPR004483">
    <property type="entry name" value="SMUBP-2/Hcs1-like"/>
</dbReference>
<dbReference type="GO" id="GO:0005694">
    <property type="term" value="C:chromosome"/>
    <property type="evidence" value="ECO:0007669"/>
    <property type="project" value="UniProtKB-ARBA"/>
</dbReference>
<dbReference type="Gene3D" id="3.40.50.300">
    <property type="entry name" value="P-loop containing nucleotide triphosphate hydrolases"/>
    <property type="match status" value="2"/>
</dbReference>
<dbReference type="InterPro" id="IPR027417">
    <property type="entry name" value="P-loop_NTPase"/>
</dbReference>
<dbReference type="EMBL" id="KV453931">
    <property type="protein sequence ID" value="ODV73193.1"/>
    <property type="molecule type" value="Genomic_DNA"/>
</dbReference>
<organism evidence="12 13">
    <name type="scientific">Cyberlindnera jadinii (strain ATCC 18201 / CBS 1600 / BCRC 20928 / JCM 3617 / NBRC 0987 / NRRL Y-1542)</name>
    <name type="common">Torula yeast</name>
    <name type="synonym">Candida utilis</name>
    <dbReference type="NCBI Taxonomy" id="983966"/>
    <lineage>
        <taxon>Eukaryota</taxon>
        <taxon>Fungi</taxon>
        <taxon>Dikarya</taxon>
        <taxon>Ascomycota</taxon>
        <taxon>Saccharomycotina</taxon>
        <taxon>Saccharomycetes</taxon>
        <taxon>Phaffomycetales</taxon>
        <taxon>Phaffomycetaceae</taxon>
        <taxon>Cyberlindnera</taxon>
    </lineage>
</organism>
<dbReference type="EC" id="3.6.4.12" evidence="4"/>
<evidence type="ECO:0000256" key="6">
    <source>
        <dbReference type="ARBA" id="ARBA00022741"/>
    </source>
</evidence>
<evidence type="ECO:0000256" key="8">
    <source>
        <dbReference type="ARBA" id="ARBA00022806"/>
    </source>
</evidence>